<protein>
    <submittedName>
        <fullName evidence="1">Uncharacterized protein</fullName>
    </submittedName>
</protein>
<accession>A0ACB7RWS5</accession>
<evidence type="ECO:0000313" key="1">
    <source>
        <dbReference type="EMBL" id="KAH6926262.1"/>
    </source>
</evidence>
<dbReference type="Proteomes" id="UP000821845">
    <property type="component" value="Chromosome 7"/>
</dbReference>
<name>A0ACB7RWS5_HYAAI</name>
<organism evidence="1 2">
    <name type="scientific">Hyalomma asiaticum</name>
    <name type="common">Tick</name>
    <dbReference type="NCBI Taxonomy" id="266040"/>
    <lineage>
        <taxon>Eukaryota</taxon>
        <taxon>Metazoa</taxon>
        <taxon>Ecdysozoa</taxon>
        <taxon>Arthropoda</taxon>
        <taxon>Chelicerata</taxon>
        <taxon>Arachnida</taxon>
        <taxon>Acari</taxon>
        <taxon>Parasitiformes</taxon>
        <taxon>Ixodida</taxon>
        <taxon>Ixodoidea</taxon>
        <taxon>Ixodidae</taxon>
        <taxon>Hyalomminae</taxon>
        <taxon>Hyalomma</taxon>
    </lineage>
</organism>
<reference evidence="1" key="1">
    <citation type="submission" date="2020-05" db="EMBL/GenBank/DDBJ databases">
        <title>Large-scale comparative analyses of tick genomes elucidate their genetic diversity and vector capacities.</title>
        <authorList>
            <person name="Jia N."/>
            <person name="Wang J."/>
            <person name="Shi W."/>
            <person name="Du L."/>
            <person name="Sun Y."/>
            <person name="Zhan W."/>
            <person name="Jiang J."/>
            <person name="Wang Q."/>
            <person name="Zhang B."/>
            <person name="Ji P."/>
            <person name="Sakyi L.B."/>
            <person name="Cui X."/>
            <person name="Yuan T."/>
            <person name="Jiang B."/>
            <person name="Yang W."/>
            <person name="Lam T.T.-Y."/>
            <person name="Chang Q."/>
            <person name="Ding S."/>
            <person name="Wang X."/>
            <person name="Zhu J."/>
            <person name="Ruan X."/>
            <person name="Zhao L."/>
            <person name="Wei J."/>
            <person name="Que T."/>
            <person name="Du C."/>
            <person name="Cheng J."/>
            <person name="Dai P."/>
            <person name="Han X."/>
            <person name="Huang E."/>
            <person name="Gao Y."/>
            <person name="Liu J."/>
            <person name="Shao H."/>
            <person name="Ye R."/>
            <person name="Li L."/>
            <person name="Wei W."/>
            <person name="Wang X."/>
            <person name="Wang C."/>
            <person name="Yang T."/>
            <person name="Huo Q."/>
            <person name="Li W."/>
            <person name="Guo W."/>
            <person name="Chen H."/>
            <person name="Zhou L."/>
            <person name="Ni X."/>
            <person name="Tian J."/>
            <person name="Zhou Y."/>
            <person name="Sheng Y."/>
            <person name="Liu T."/>
            <person name="Pan Y."/>
            <person name="Xia L."/>
            <person name="Li J."/>
            <person name="Zhao F."/>
            <person name="Cao W."/>
        </authorList>
    </citation>
    <scope>NUCLEOTIDE SEQUENCE</scope>
    <source>
        <strain evidence="1">Hyas-2018</strain>
    </source>
</reference>
<gene>
    <name evidence="1" type="ORF">HPB50_015937</name>
</gene>
<dbReference type="EMBL" id="CM023487">
    <property type="protein sequence ID" value="KAH6926262.1"/>
    <property type="molecule type" value="Genomic_DNA"/>
</dbReference>
<keyword evidence="2" id="KW-1185">Reference proteome</keyword>
<evidence type="ECO:0000313" key="2">
    <source>
        <dbReference type="Proteomes" id="UP000821845"/>
    </source>
</evidence>
<sequence length="103" mass="11479">MENLLLPQEAHQRQRCSQMHPSSRIYRNGQRPTLRATSAADTPEPHPSLFFLTDRYSCLRFLSNTSVKMSVLPLAAKGRGVATASSLQAANITMSPMDTARYQ</sequence>
<proteinExistence type="predicted"/>
<comment type="caution">
    <text evidence="1">The sequence shown here is derived from an EMBL/GenBank/DDBJ whole genome shotgun (WGS) entry which is preliminary data.</text>
</comment>